<dbReference type="EMBL" id="JBFDAA010000006">
    <property type="protein sequence ID" value="KAL1131409.1"/>
    <property type="molecule type" value="Genomic_DNA"/>
</dbReference>
<accession>A0ABD0YJP9</accession>
<dbReference type="Pfam" id="PF01509">
    <property type="entry name" value="TruB_N"/>
    <property type="match status" value="1"/>
</dbReference>
<dbReference type="InterPro" id="IPR002501">
    <property type="entry name" value="PsdUridine_synth_N"/>
</dbReference>
<evidence type="ECO:0000259" key="2">
    <source>
        <dbReference type="Pfam" id="PF01509"/>
    </source>
</evidence>
<protein>
    <recommendedName>
        <fullName evidence="2">Pseudouridine synthase II N-terminal domain-containing protein</fullName>
    </recommendedName>
</protein>
<organism evidence="3 4">
    <name type="scientific">Ranatra chinensis</name>
    <dbReference type="NCBI Taxonomy" id="642074"/>
    <lineage>
        <taxon>Eukaryota</taxon>
        <taxon>Metazoa</taxon>
        <taxon>Ecdysozoa</taxon>
        <taxon>Arthropoda</taxon>
        <taxon>Hexapoda</taxon>
        <taxon>Insecta</taxon>
        <taxon>Pterygota</taxon>
        <taxon>Neoptera</taxon>
        <taxon>Paraneoptera</taxon>
        <taxon>Hemiptera</taxon>
        <taxon>Heteroptera</taxon>
        <taxon>Panheteroptera</taxon>
        <taxon>Nepomorpha</taxon>
        <taxon>Nepidae</taxon>
        <taxon>Ranatrinae</taxon>
        <taxon>Ranatra</taxon>
    </lineage>
</organism>
<dbReference type="Proteomes" id="UP001558652">
    <property type="component" value="Unassembled WGS sequence"/>
</dbReference>
<sequence length="319" mass="35892">MEYVISDAPTIWRLLNGVLCVYKPAGVTVNSVRRTLLYKLSTELNELECRPPVKRVAIDGDTRQALTVTVSDSLADNPLVVGPRYRPDDFKCSWATFLGVNTSGVFVIGLNSGTKDAYRLHREHPLRTYKVKGRLGECTDNLFHTGKVVDKSTWRHVRRGAMEKLLANMQASHQKTMYQLCGVDLQSEAAYELASKGLVRPVESKLPLIYGIRCVEFEPPNFIIEVNCINEYESYLLALVHDIAVKLHTVATCVSVRCTRHSCFTLQHALLMKHWTLQSAIANIAQSKRMIRNVMKTNKNMGLNSHLHRLEGEAANSLP</sequence>
<comment type="similarity">
    <text evidence="1">Belongs to the pseudouridine synthase TruB family.</text>
</comment>
<dbReference type="InterPro" id="IPR020103">
    <property type="entry name" value="PsdUridine_synth_cat_dom_sf"/>
</dbReference>
<keyword evidence="4" id="KW-1185">Reference proteome</keyword>
<dbReference type="PANTHER" id="PTHR13195:SF0">
    <property type="entry name" value="PSEUDOURIDYLATE SYNTHASE TRUB2, MITOCHONDRIAL"/>
    <property type="match status" value="1"/>
</dbReference>
<comment type="caution">
    <text evidence="3">The sequence shown here is derived from an EMBL/GenBank/DDBJ whole genome shotgun (WGS) entry which is preliminary data.</text>
</comment>
<proteinExistence type="inferred from homology"/>
<dbReference type="PANTHER" id="PTHR13195">
    <property type="entry name" value="PSEUDOURIDINE SYNTHASE-RELATED"/>
    <property type="match status" value="1"/>
</dbReference>
<feature type="domain" description="Pseudouridine synthase II N-terminal" evidence="2">
    <location>
        <begin position="98"/>
        <end position="229"/>
    </location>
</feature>
<evidence type="ECO:0000313" key="3">
    <source>
        <dbReference type="EMBL" id="KAL1131409.1"/>
    </source>
</evidence>
<evidence type="ECO:0000256" key="1">
    <source>
        <dbReference type="ARBA" id="ARBA00008999"/>
    </source>
</evidence>
<dbReference type="InterPro" id="IPR039048">
    <property type="entry name" value="Trub2"/>
</dbReference>
<dbReference type="AlphaFoldDB" id="A0ABD0YJP9"/>
<dbReference type="SUPFAM" id="SSF55120">
    <property type="entry name" value="Pseudouridine synthase"/>
    <property type="match status" value="1"/>
</dbReference>
<gene>
    <name evidence="3" type="ORF">AAG570_011026</name>
</gene>
<evidence type="ECO:0000313" key="4">
    <source>
        <dbReference type="Proteomes" id="UP001558652"/>
    </source>
</evidence>
<name>A0ABD0YJP9_9HEMI</name>
<reference evidence="3 4" key="1">
    <citation type="submission" date="2024-07" db="EMBL/GenBank/DDBJ databases">
        <title>Chromosome-level genome assembly of the water stick insect Ranatra chinensis (Heteroptera: Nepidae).</title>
        <authorList>
            <person name="Liu X."/>
        </authorList>
    </citation>
    <scope>NUCLEOTIDE SEQUENCE [LARGE SCALE GENOMIC DNA]</scope>
    <source>
        <strain evidence="3">Cailab_2021Rc</strain>
        <tissue evidence="3">Muscle</tissue>
    </source>
</reference>
<dbReference type="Gene3D" id="3.30.2350.10">
    <property type="entry name" value="Pseudouridine synthase"/>
    <property type="match status" value="1"/>
</dbReference>